<dbReference type="PANTHER" id="PTHR13298">
    <property type="entry name" value="CYTOSOLIC REGULATOR PIANISSIMO"/>
    <property type="match status" value="1"/>
</dbReference>
<keyword evidence="7" id="KW-1185">Reference proteome</keyword>
<evidence type="ECO:0000259" key="3">
    <source>
        <dbReference type="SMART" id="SM01307"/>
    </source>
</evidence>
<dbReference type="GO" id="GO:0043539">
    <property type="term" value="F:protein serine/threonine kinase activator activity"/>
    <property type="evidence" value="ECO:0007669"/>
    <property type="project" value="TreeGrafter"/>
</dbReference>
<dbReference type="PANTHER" id="PTHR13298:SF11">
    <property type="entry name" value="RAPAMYCIN-INSENSITIVE COMPANION OF MTOR"/>
    <property type="match status" value="1"/>
</dbReference>
<gene>
    <name evidence="6" type="ORF">HERILL_LOCUS14157</name>
</gene>
<dbReference type="Pfam" id="PF14668">
    <property type="entry name" value="RICTOR_V"/>
    <property type="match status" value="1"/>
</dbReference>
<dbReference type="SMART" id="SM01307">
    <property type="entry name" value="RICTOR_M"/>
    <property type="match status" value="1"/>
</dbReference>
<comment type="similarity">
    <text evidence="1">Belongs to the RICTOR family.</text>
</comment>
<proteinExistence type="inferred from homology"/>
<dbReference type="InParanoid" id="A0A7R8V2P7"/>
<dbReference type="InterPro" id="IPR028268">
    <property type="entry name" value="Pianissimo_fam"/>
</dbReference>
<dbReference type="SMART" id="SM01310">
    <property type="entry name" value="RICTOR_V"/>
    <property type="match status" value="1"/>
</dbReference>
<dbReference type="GO" id="GO:0051897">
    <property type="term" value="P:positive regulation of phosphatidylinositol 3-kinase/protein kinase B signal transduction"/>
    <property type="evidence" value="ECO:0007669"/>
    <property type="project" value="TreeGrafter"/>
</dbReference>
<dbReference type="InterPro" id="IPR028267">
    <property type="entry name" value="Pianissimo_N"/>
</dbReference>
<dbReference type="InterPro" id="IPR029453">
    <property type="entry name" value="Rictor_IV"/>
</dbReference>
<feature type="region of interest" description="Disordered" evidence="2">
    <location>
        <begin position="1624"/>
        <end position="1648"/>
    </location>
</feature>
<protein>
    <recommendedName>
        <fullName evidence="8">Rapamycin-insensitive companion of mTOR</fullName>
    </recommendedName>
</protein>
<evidence type="ECO:0000256" key="1">
    <source>
        <dbReference type="ARBA" id="ARBA00008878"/>
    </source>
</evidence>
<evidence type="ECO:0000313" key="7">
    <source>
        <dbReference type="Proteomes" id="UP000594454"/>
    </source>
</evidence>
<evidence type="ECO:0000313" key="6">
    <source>
        <dbReference type="EMBL" id="CAD7091756.1"/>
    </source>
</evidence>
<evidence type="ECO:0000259" key="4">
    <source>
        <dbReference type="SMART" id="SM01308"/>
    </source>
</evidence>
<dbReference type="SMART" id="SM01308">
    <property type="entry name" value="RICTOR_N"/>
    <property type="match status" value="1"/>
</dbReference>
<organism evidence="6 7">
    <name type="scientific">Hermetia illucens</name>
    <name type="common">Black soldier fly</name>
    <dbReference type="NCBI Taxonomy" id="343691"/>
    <lineage>
        <taxon>Eukaryota</taxon>
        <taxon>Metazoa</taxon>
        <taxon>Ecdysozoa</taxon>
        <taxon>Arthropoda</taxon>
        <taxon>Hexapoda</taxon>
        <taxon>Insecta</taxon>
        <taxon>Pterygota</taxon>
        <taxon>Neoptera</taxon>
        <taxon>Endopterygota</taxon>
        <taxon>Diptera</taxon>
        <taxon>Brachycera</taxon>
        <taxon>Stratiomyomorpha</taxon>
        <taxon>Stratiomyidae</taxon>
        <taxon>Hermetiinae</taxon>
        <taxon>Hermetia</taxon>
    </lineage>
</organism>
<dbReference type="OMA" id="PPYNYTG"/>
<dbReference type="InterPro" id="IPR029452">
    <property type="entry name" value="RICTOR_V"/>
</dbReference>
<dbReference type="FunCoup" id="A0A7R8V2P7">
    <property type="interactions" value="481"/>
</dbReference>
<dbReference type="Gene3D" id="1.25.10.10">
    <property type="entry name" value="Leucine-rich Repeat Variant"/>
    <property type="match status" value="1"/>
</dbReference>
<evidence type="ECO:0008006" key="8">
    <source>
        <dbReference type="Google" id="ProtNLM"/>
    </source>
</evidence>
<feature type="compositionally biased region" description="Low complexity" evidence="2">
    <location>
        <begin position="522"/>
        <end position="542"/>
    </location>
</feature>
<feature type="domain" description="Rapamycin-insensitive companion of mTOR" evidence="5">
    <location>
        <begin position="955"/>
        <end position="1028"/>
    </location>
</feature>
<dbReference type="InterPro" id="IPR011989">
    <property type="entry name" value="ARM-like"/>
</dbReference>
<dbReference type="OrthoDB" id="271111at2759"/>
<feature type="compositionally biased region" description="Basic and acidic residues" evidence="2">
    <location>
        <begin position="1636"/>
        <end position="1645"/>
    </location>
</feature>
<dbReference type="EMBL" id="LR899013">
    <property type="protein sequence ID" value="CAD7091756.1"/>
    <property type="molecule type" value="Genomic_DNA"/>
</dbReference>
<feature type="region of interest" description="Disordered" evidence="2">
    <location>
        <begin position="520"/>
        <end position="546"/>
    </location>
</feature>
<dbReference type="SMART" id="SM01303">
    <property type="entry name" value="RasGEF_N_2"/>
    <property type="match status" value="1"/>
</dbReference>
<dbReference type="Pfam" id="PF14663">
    <property type="entry name" value="RasGEF_N_2"/>
    <property type="match status" value="1"/>
</dbReference>
<accession>A0A7R8V2P7</accession>
<sequence>MASSWRIRKRSFRPKGIQSPDDYYRLDLKKSSIENAYEIYSALCASDTSESKRLSLLNAFAALFEQSSQEDMGFTTEELLFCISASLVHAFAQVRAAALRAIRHLLRTPKDIQIFNSLQLPQLVCRSIDILLQNEEERVQALKLVRKTLALSPELTSPVIVRCLVALCESGVEDGDRMLRACLATLCEFGVLNPTLFILCGGVSAITRNVLECHSPRIAESLCGVLLHLLEWPQTRNIAGVRLDCLAAPYCDFTYRLGIMDKNKDARELRYTCSRLALLSVLRSWAGTIEFCDPHKPSGLKAIVDVLYLNQLEVRKAILDLLYELLGLPQPIWTDEYSVALSAVDPSDFQDAWRLNDGFVALEGRCILPSLASRVPNICEQHLALLLYCFLETGLINALVEVIVSSDTFLSVRATVLVGKLLQLMHTHLPADICSISPALPTLITYATQGNPQAHAAISALQSLHQMLQNRPASCSLFLDNIIQSGALINSRTFRREISSQENFNILPPLLGTLERRRHDSFSSSHSGGEDSSTSQSQSMKRSSLRSRRRLKLLHFFDSLKEIERLIKDSNVLLNKDGNTWDWEIIIAIFRSDAIGKLDDMKCRFIRRLVLYFKPSSNCFSHQDLSHGRHIPAFVTAGLELIDWLLQNPELEYMRLLTDLFADINSQLFAISSSRSAHDCLFSPEHMRSTMCQQYFLFIGRMCRYDKGISILTNTAVFRQLENLVISTNHVCYVKLIVSGLEYGHSVYARRILEKALVSSKIRDGRLYATQFMLVLLRARIPNFEVWGLPMLINQTKDTERCVVLAALEILDEACHERTYLEEIVSIWPDFKPLGDMGNLLMARYYSIPRGLNHQKAEIVDEIEQWKREYNKRYVLLVEADTHASLTLHTKNEDGFYSRRNCSTRPIMIPPNIPPHLYGQLIQTEQGTKKLKKHGDLPQLISILTAAKCSDETESLELKSALWALGHISTNSDGVEFLNDPISRVYEKIIALTKCDVYSVRATALNVLGLVGSTNAGANVLYKLDWYCVRHDRNTLWPVCQPEDWLTNNPTPVRHQYEEVPPYNYTGIDENINGFNTSSDSNSFYFDENGDSKDSSKDEYDGQIGNNSRSRTPPEAITRFIRHVRSLSESKTTDVVSLINSGGHHRQRFNSGTDSNTSGVSSCESVFGRNIIAEVQQTQLSPIPSTSNLLELPLKSRRRRITLASSEFRIQGKLSPQDMQGYATLRSLRKHSRPVLSESAADELAEIFDNDIETPQLRPRKLTISESQRKIKVRSLDRHSTQIFARIDEFHVPLPTLTTPKFLKQTDSKGPCYSGICLPKNILDLFPLRNLGRTYVSHNLQEYIDMKVNILTAKCQLLLNDLLNEGDEGSVSSLSDVSSASKRTKGIGKYNRLSCLNCCRSLRLANRLYSRTDSDINIFKKKSTVGNHSSSVQQLSDISFNSPESILSDESIPDRLTTNILHHVQRMANPVCSKQSKLALLELKQKHPSSFQDVCLYSEVCRALGRGTYRMNARRFLQELFLDLHFDSFSIEPCEIISSKRKETSSCNNASLVITEGSSMAYNNVATDSSDQYYLPIPSPVINNVKTQKLASVYETSFENLSNSLDMISTTNVKINSFKNRIDTNNSGSDSVDGEPNSKHENNVEKRRRFRTADSLDLSCTVNKFPITRRCTPPSSVLTDGYCFNVPDLSKSVSTPTGSLFCEKRLQSSKSEAVLSKTKQN</sequence>
<dbReference type="InterPro" id="IPR016024">
    <property type="entry name" value="ARM-type_fold"/>
</dbReference>
<dbReference type="Proteomes" id="UP000594454">
    <property type="component" value="Chromosome 5"/>
</dbReference>
<dbReference type="GO" id="GO:0038203">
    <property type="term" value="P:TORC2 signaling"/>
    <property type="evidence" value="ECO:0007669"/>
    <property type="project" value="TreeGrafter"/>
</dbReference>
<dbReference type="InterPro" id="IPR029451">
    <property type="entry name" value="RICTOR_M"/>
</dbReference>
<dbReference type="Pfam" id="PF14666">
    <property type="entry name" value="RICTOR_M"/>
    <property type="match status" value="1"/>
</dbReference>
<name>A0A7R8V2P7_HERIL</name>
<feature type="domain" description="Rapamycin-insensitive companion of mTOR middle" evidence="3">
    <location>
        <begin position="558"/>
        <end position="779"/>
    </location>
</feature>
<feature type="region of interest" description="Disordered" evidence="2">
    <location>
        <begin position="1083"/>
        <end position="1113"/>
    </location>
</feature>
<dbReference type="SUPFAM" id="SSF48371">
    <property type="entry name" value="ARM repeat"/>
    <property type="match status" value="2"/>
</dbReference>
<reference evidence="6 7" key="1">
    <citation type="submission" date="2020-11" db="EMBL/GenBank/DDBJ databases">
        <authorList>
            <person name="Wallbank WR R."/>
            <person name="Pardo Diaz C."/>
            <person name="Kozak K."/>
            <person name="Martin S."/>
            <person name="Jiggins C."/>
            <person name="Moest M."/>
            <person name="Warren A I."/>
            <person name="Generalovic N T."/>
            <person name="Byers J.R.P. K."/>
            <person name="Montejo-Kovacevich G."/>
            <person name="Yen C E."/>
        </authorList>
    </citation>
    <scope>NUCLEOTIDE SEQUENCE [LARGE SCALE GENOMIC DNA]</scope>
</reference>
<dbReference type="GO" id="GO:0031932">
    <property type="term" value="C:TORC2 complex"/>
    <property type="evidence" value="ECO:0007669"/>
    <property type="project" value="InterPro"/>
</dbReference>
<feature type="domain" description="Rapamycin-insensitive companion of mTOR N-terminal" evidence="4">
    <location>
        <begin position="54"/>
        <end position="430"/>
    </location>
</feature>
<feature type="compositionally biased region" description="Basic and acidic residues" evidence="2">
    <location>
        <begin position="1090"/>
        <end position="1100"/>
    </location>
</feature>
<dbReference type="Pfam" id="PF14664">
    <property type="entry name" value="RICTOR_N"/>
    <property type="match status" value="1"/>
</dbReference>
<evidence type="ECO:0000259" key="5">
    <source>
        <dbReference type="SMART" id="SM01310"/>
    </source>
</evidence>
<evidence type="ECO:0000256" key="2">
    <source>
        <dbReference type="SAM" id="MobiDB-lite"/>
    </source>
</evidence>